<gene>
    <name evidence="3" type="ORF">AUC68_08710</name>
</gene>
<keyword evidence="4" id="KW-1185">Reference proteome</keyword>
<proteinExistence type="predicted"/>
<dbReference type="STRING" id="1774968.AUC68_08710"/>
<feature type="compositionally biased region" description="Acidic residues" evidence="1">
    <location>
        <begin position="34"/>
        <end position="66"/>
    </location>
</feature>
<dbReference type="EMBL" id="LPWG01000013">
    <property type="protein sequence ID" value="ODR98496.1"/>
    <property type="molecule type" value="Genomic_DNA"/>
</dbReference>
<organism evidence="3 4">
    <name type="scientific">Methyloceanibacter methanicus</name>
    <dbReference type="NCBI Taxonomy" id="1774968"/>
    <lineage>
        <taxon>Bacteria</taxon>
        <taxon>Pseudomonadati</taxon>
        <taxon>Pseudomonadota</taxon>
        <taxon>Alphaproteobacteria</taxon>
        <taxon>Hyphomicrobiales</taxon>
        <taxon>Hyphomicrobiaceae</taxon>
        <taxon>Methyloceanibacter</taxon>
    </lineage>
</organism>
<sequence length="344" mass="37303">MLKQTRRRALGLLIGTIAGARLFASPLPALAQDDAPEDDAPKDDGPDDDAPEDDSPNEESPSEPDCYDTKDFGRWTAQASDISAGVIQNEVPAVDPRTCDLLLSIEVGSDFAARIFVEGSAEGTPLPDALLRNPESRFMATAYGGATAVNTPLCGNCTDIYDNTVGIVLPLATAPLLRDEDSMDLVLHFAGADDECRFTLDCATMRQALDWATARRDALATERDNKQCVSAESCFITTACCEVLGLGDDCFELRTLRRYRDQVLAKRPGGGAEIARYYELAPALLARLRANATDPDRVLLGIYARYVLPAALAARFGLDRLAYRLYRRMLTALSHASCGPSFRA</sequence>
<dbReference type="OrthoDB" id="583109at2"/>
<evidence type="ECO:0000313" key="3">
    <source>
        <dbReference type="EMBL" id="ODR98496.1"/>
    </source>
</evidence>
<dbReference type="RefSeq" id="WP_069437950.1">
    <property type="nucleotide sequence ID" value="NZ_LPWG01000013.1"/>
</dbReference>
<reference evidence="3 4" key="1">
    <citation type="journal article" date="2016" name="Environ. Microbiol.">
        <title>New Methyloceanibacter diversity from North Sea sediments includes methanotroph containing solely the soluble methane monooxygenase.</title>
        <authorList>
            <person name="Vekeman B."/>
            <person name="Kerckhof F.M."/>
            <person name="Cremers G."/>
            <person name="de Vos P."/>
            <person name="Vandamme P."/>
            <person name="Boon N."/>
            <person name="Op den Camp H.J."/>
            <person name="Heylen K."/>
        </authorList>
    </citation>
    <scope>NUCLEOTIDE SEQUENCE [LARGE SCALE GENOMIC DNA]</scope>
    <source>
        <strain evidence="3 4">R-67174</strain>
    </source>
</reference>
<evidence type="ECO:0000256" key="1">
    <source>
        <dbReference type="SAM" id="MobiDB-lite"/>
    </source>
</evidence>
<evidence type="ECO:0000313" key="4">
    <source>
        <dbReference type="Proteomes" id="UP000094501"/>
    </source>
</evidence>
<feature type="chain" id="PRO_5009138958" evidence="2">
    <location>
        <begin position="32"/>
        <end position="344"/>
    </location>
</feature>
<accession>A0A1E3W012</accession>
<dbReference type="InterPro" id="IPR006311">
    <property type="entry name" value="TAT_signal"/>
</dbReference>
<name>A0A1E3W012_9HYPH</name>
<dbReference type="Proteomes" id="UP000094501">
    <property type="component" value="Unassembled WGS sequence"/>
</dbReference>
<dbReference type="PROSITE" id="PS51318">
    <property type="entry name" value="TAT"/>
    <property type="match status" value="1"/>
</dbReference>
<keyword evidence="2" id="KW-0732">Signal</keyword>
<dbReference type="NCBIfam" id="NF041770">
    <property type="entry name" value="CFI_box_CTERM"/>
    <property type="match status" value="1"/>
</dbReference>
<feature type="region of interest" description="Disordered" evidence="1">
    <location>
        <begin position="28"/>
        <end position="71"/>
    </location>
</feature>
<evidence type="ECO:0000256" key="2">
    <source>
        <dbReference type="SAM" id="SignalP"/>
    </source>
</evidence>
<dbReference type="AlphaFoldDB" id="A0A1E3W012"/>
<dbReference type="InterPro" id="IPR049886">
    <property type="entry name" value="CFI_box_CTERM_dom"/>
</dbReference>
<comment type="caution">
    <text evidence="3">The sequence shown here is derived from an EMBL/GenBank/DDBJ whole genome shotgun (WGS) entry which is preliminary data.</text>
</comment>
<protein>
    <submittedName>
        <fullName evidence="3">Uncharacterized protein</fullName>
    </submittedName>
</protein>
<feature type="signal peptide" evidence="2">
    <location>
        <begin position="1"/>
        <end position="31"/>
    </location>
</feature>